<reference evidence="3 4" key="1">
    <citation type="submission" date="2016-10" db="EMBL/GenBank/DDBJ databases">
        <authorList>
            <person name="de Groot N.N."/>
        </authorList>
    </citation>
    <scope>NUCLEOTIDE SEQUENCE [LARGE SCALE GENOMIC DNA]</scope>
    <source>
        <strain evidence="3 4">CGMCC 1.9156</strain>
    </source>
</reference>
<dbReference type="SUPFAM" id="SSF52096">
    <property type="entry name" value="ClpP/crotonase"/>
    <property type="match status" value="1"/>
</dbReference>
<dbReference type="GO" id="GO:0004175">
    <property type="term" value="F:endopeptidase activity"/>
    <property type="evidence" value="ECO:0007669"/>
    <property type="project" value="TreeGrafter"/>
</dbReference>
<dbReference type="Gene3D" id="3.30.750.44">
    <property type="match status" value="1"/>
</dbReference>
<dbReference type="PANTHER" id="PTHR32060:SF22">
    <property type="entry name" value="CARBOXYL-TERMINAL-PROCESSING PEPTIDASE 3, CHLOROPLASTIC"/>
    <property type="match status" value="1"/>
</dbReference>
<dbReference type="EMBL" id="FONW01000002">
    <property type="protein sequence ID" value="SFE97541.1"/>
    <property type="molecule type" value="Genomic_DNA"/>
</dbReference>
<accession>A0A1I2EZ26</accession>
<feature type="domain" description="Tail specific protease" evidence="2">
    <location>
        <begin position="327"/>
        <end position="528"/>
    </location>
</feature>
<keyword evidence="1" id="KW-0732">Signal</keyword>
<name>A0A1I2EZ26_9BACT</name>
<keyword evidence="4" id="KW-1185">Reference proteome</keyword>
<feature type="signal peptide" evidence="1">
    <location>
        <begin position="1"/>
        <end position="20"/>
    </location>
</feature>
<dbReference type="GO" id="GO:0008236">
    <property type="term" value="F:serine-type peptidase activity"/>
    <property type="evidence" value="ECO:0007669"/>
    <property type="project" value="InterPro"/>
</dbReference>
<dbReference type="RefSeq" id="WP_170846875.1">
    <property type="nucleotide sequence ID" value="NZ_FONW01000002.1"/>
</dbReference>
<dbReference type="PANTHER" id="PTHR32060">
    <property type="entry name" value="TAIL-SPECIFIC PROTEASE"/>
    <property type="match status" value="1"/>
</dbReference>
<dbReference type="Pfam" id="PF03572">
    <property type="entry name" value="Peptidase_S41"/>
    <property type="match status" value="1"/>
</dbReference>
<dbReference type="InterPro" id="IPR005151">
    <property type="entry name" value="Tail-specific_protease"/>
</dbReference>
<dbReference type="Gene3D" id="3.90.226.10">
    <property type="entry name" value="2-enoyl-CoA Hydratase, Chain A, domain 1"/>
    <property type="match status" value="1"/>
</dbReference>
<evidence type="ECO:0000313" key="3">
    <source>
        <dbReference type="EMBL" id="SFE97541.1"/>
    </source>
</evidence>
<proteinExistence type="predicted"/>
<evidence type="ECO:0000256" key="1">
    <source>
        <dbReference type="SAM" id="SignalP"/>
    </source>
</evidence>
<evidence type="ECO:0000313" key="4">
    <source>
        <dbReference type="Proteomes" id="UP000198964"/>
    </source>
</evidence>
<sequence>MKKILVLILLTFLSSSFLFAQQKLTETEKLASTGKLWGFLKYYHPEVAKGTFNWDKQLIEVLPEVEQATTKEQLSEVYLKWIASLGKVKKTNTKSGDDYFEKNFNLSWISDSTIFTPELSQKLRFIENNRNKRGNHYVSTRKYVGNVIITNEPEYKNFEYPDKHYRLLCLFRYWNIIEYFFPYKYQTDQNWNDVLLEMIPRFRDAKSATEYHLAILETVVKIDDGHTLPIYTKKLATFFGKYWIPINYAVIDNSIVISGFRYKGVDKRYDLKVGDAILEIDGISIAELLQQNSKYTPASHQNGKEKRSSIILRGHKPEVTITYKRNGKIFEKTIHRDDVSTFKKIEPVARDKTKWKQLSKNIAYVNLGNVETSEVDQIMDSVTTCSKAIIFDIRNRPKGTRVMRRISVRLKPQSDVFAKIIVPDLSYPGKFRWKEGVESGIRNKNYYKGKVILLVNGHTLSHGEYFTMCLQSSPNAITIGQQTAGADGNVSQFKLIGGFKTAMSGTGIFYPDGTETQRKGVKIDIEVEPTIAVVIENRDEILEKAIEVAKD</sequence>
<organism evidence="3 4">
    <name type="scientific">Sunxiuqinia elliptica</name>
    <dbReference type="NCBI Taxonomy" id="655355"/>
    <lineage>
        <taxon>Bacteria</taxon>
        <taxon>Pseudomonadati</taxon>
        <taxon>Bacteroidota</taxon>
        <taxon>Bacteroidia</taxon>
        <taxon>Marinilabiliales</taxon>
        <taxon>Prolixibacteraceae</taxon>
        <taxon>Sunxiuqinia</taxon>
    </lineage>
</organism>
<dbReference type="GO" id="GO:0006508">
    <property type="term" value="P:proteolysis"/>
    <property type="evidence" value="ECO:0007669"/>
    <property type="project" value="InterPro"/>
</dbReference>
<dbReference type="Gene3D" id="2.30.42.10">
    <property type="match status" value="1"/>
</dbReference>
<gene>
    <name evidence="3" type="ORF">SAMN05216283_102267</name>
</gene>
<evidence type="ECO:0000259" key="2">
    <source>
        <dbReference type="SMART" id="SM00245"/>
    </source>
</evidence>
<dbReference type="InterPro" id="IPR029045">
    <property type="entry name" value="ClpP/crotonase-like_dom_sf"/>
</dbReference>
<dbReference type="InterPro" id="IPR036034">
    <property type="entry name" value="PDZ_sf"/>
</dbReference>
<feature type="chain" id="PRO_5011504099" evidence="1">
    <location>
        <begin position="21"/>
        <end position="551"/>
    </location>
</feature>
<dbReference type="AlphaFoldDB" id="A0A1I2EZ26"/>
<dbReference type="SMART" id="SM00245">
    <property type="entry name" value="TSPc"/>
    <property type="match status" value="1"/>
</dbReference>
<dbReference type="Proteomes" id="UP000198964">
    <property type="component" value="Unassembled WGS sequence"/>
</dbReference>
<dbReference type="STRING" id="655355.SAMN05216283_102267"/>
<protein>
    <submittedName>
        <fullName evidence="3">Peptidase family S41</fullName>
    </submittedName>
</protein>